<accession>A0AAE1BCC3</accession>
<name>A0AAE1BCC3_9GAST</name>
<reference evidence="1" key="1">
    <citation type="journal article" date="2023" name="G3 (Bethesda)">
        <title>A reference genome for the long-term kleptoplast-retaining sea slug Elysia crispata morphotype clarki.</title>
        <authorList>
            <person name="Eastman K.E."/>
            <person name="Pendleton A.L."/>
            <person name="Shaikh M.A."/>
            <person name="Suttiyut T."/>
            <person name="Ogas R."/>
            <person name="Tomko P."/>
            <person name="Gavelis G."/>
            <person name="Widhalm J.R."/>
            <person name="Wisecaver J.H."/>
        </authorList>
    </citation>
    <scope>NUCLEOTIDE SEQUENCE</scope>
    <source>
        <strain evidence="1">ECLA1</strain>
    </source>
</reference>
<keyword evidence="2" id="KW-1185">Reference proteome</keyword>
<proteinExistence type="predicted"/>
<organism evidence="1 2">
    <name type="scientific">Elysia crispata</name>
    <name type="common">lettuce slug</name>
    <dbReference type="NCBI Taxonomy" id="231223"/>
    <lineage>
        <taxon>Eukaryota</taxon>
        <taxon>Metazoa</taxon>
        <taxon>Spiralia</taxon>
        <taxon>Lophotrochozoa</taxon>
        <taxon>Mollusca</taxon>
        <taxon>Gastropoda</taxon>
        <taxon>Heterobranchia</taxon>
        <taxon>Euthyneura</taxon>
        <taxon>Panpulmonata</taxon>
        <taxon>Sacoglossa</taxon>
        <taxon>Placobranchoidea</taxon>
        <taxon>Plakobranchidae</taxon>
        <taxon>Elysia</taxon>
    </lineage>
</organism>
<gene>
    <name evidence="1" type="ORF">RRG08_001978</name>
</gene>
<protein>
    <submittedName>
        <fullName evidence="1">Uncharacterized protein</fullName>
    </submittedName>
</protein>
<dbReference type="EMBL" id="JAWDGP010000218">
    <property type="protein sequence ID" value="KAK3802716.1"/>
    <property type="molecule type" value="Genomic_DNA"/>
</dbReference>
<sequence>MVWMHHVSCDLSATPRSPMPVNRFLRTSAPKHFKEVLGRGRLDVLSLEPRLVTNVLPFEF</sequence>
<evidence type="ECO:0000313" key="1">
    <source>
        <dbReference type="EMBL" id="KAK3802716.1"/>
    </source>
</evidence>
<comment type="caution">
    <text evidence="1">The sequence shown here is derived from an EMBL/GenBank/DDBJ whole genome shotgun (WGS) entry which is preliminary data.</text>
</comment>
<dbReference type="AlphaFoldDB" id="A0AAE1BCC3"/>
<evidence type="ECO:0000313" key="2">
    <source>
        <dbReference type="Proteomes" id="UP001283361"/>
    </source>
</evidence>
<dbReference type="Proteomes" id="UP001283361">
    <property type="component" value="Unassembled WGS sequence"/>
</dbReference>